<protein>
    <submittedName>
        <fullName evidence="2">Putative secreted peptide</fullName>
    </submittedName>
</protein>
<accession>A0A2M3ZQH3</accession>
<proteinExistence type="predicted"/>
<dbReference type="AlphaFoldDB" id="A0A2M3ZQH3"/>
<keyword evidence="1" id="KW-1133">Transmembrane helix</keyword>
<feature type="transmembrane region" description="Helical" evidence="1">
    <location>
        <begin position="62"/>
        <end position="91"/>
    </location>
</feature>
<feature type="transmembrane region" description="Helical" evidence="1">
    <location>
        <begin position="143"/>
        <end position="160"/>
    </location>
</feature>
<dbReference type="EMBL" id="GGFM01010066">
    <property type="protein sequence ID" value="MBW30817.1"/>
    <property type="molecule type" value="Transcribed_RNA"/>
</dbReference>
<name>A0A2M3ZQH3_9DIPT</name>
<keyword evidence="1" id="KW-0472">Membrane</keyword>
<reference evidence="2" key="1">
    <citation type="submission" date="2018-01" db="EMBL/GenBank/DDBJ databases">
        <title>An insight into the sialome of Amazonian anophelines.</title>
        <authorList>
            <person name="Ribeiro J.M."/>
            <person name="Scarpassa V."/>
            <person name="Calvo E."/>
        </authorList>
    </citation>
    <scope>NUCLEOTIDE SEQUENCE</scope>
    <source>
        <tissue evidence="2">Salivary glands</tissue>
    </source>
</reference>
<evidence type="ECO:0000313" key="2">
    <source>
        <dbReference type="EMBL" id="MBW30817.1"/>
    </source>
</evidence>
<evidence type="ECO:0000256" key="1">
    <source>
        <dbReference type="SAM" id="Phobius"/>
    </source>
</evidence>
<feature type="transmembrane region" description="Helical" evidence="1">
    <location>
        <begin position="103"/>
        <end position="123"/>
    </location>
</feature>
<sequence length="168" mass="18273">MISYSRERSCGLLFLPTAAVAGALDFPATFGSSSVCFACATRNRLRSSVSFNRVYDMYASRYWIPISPVVPSVALARSFGSCLISSLMAAIESLQSISTVSSSSILAGTSFAFSMLLSSSWMLSRNRRTFSGRTVTLRPRHSVCWNASMLSAFVCATRLLRLPKRPAA</sequence>
<organism evidence="2">
    <name type="scientific">Anopheles braziliensis</name>
    <dbReference type="NCBI Taxonomy" id="58242"/>
    <lineage>
        <taxon>Eukaryota</taxon>
        <taxon>Metazoa</taxon>
        <taxon>Ecdysozoa</taxon>
        <taxon>Arthropoda</taxon>
        <taxon>Hexapoda</taxon>
        <taxon>Insecta</taxon>
        <taxon>Pterygota</taxon>
        <taxon>Neoptera</taxon>
        <taxon>Endopterygota</taxon>
        <taxon>Diptera</taxon>
        <taxon>Nematocera</taxon>
        <taxon>Culicoidea</taxon>
        <taxon>Culicidae</taxon>
        <taxon>Anophelinae</taxon>
        <taxon>Anopheles</taxon>
    </lineage>
</organism>
<keyword evidence="1" id="KW-0812">Transmembrane</keyword>